<keyword evidence="5" id="KW-1185">Reference proteome</keyword>
<organism evidence="4 5">
    <name type="scientific">Pseudooceanicola pacificus</name>
    <dbReference type="NCBI Taxonomy" id="2676438"/>
    <lineage>
        <taxon>Bacteria</taxon>
        <taxon>Pseudomonadati</taxon>
        <taxon>Pseudomonadota</taxon>
        <taxon>Alphaproteobacteria</taxon>
        <taxon>Rhodobacterales</taxon>
        <taxon>Paracoccaceae</taxon>
        <taxon>Pseudooceanicola</taxon>
    </lineage>
</organism>
<feature type="region of interest" description="Disordered" evidence="1">
    <location>
        <begin position="104"/>
        <end position="151"/>
    </location>
</feature>
<accession>A0A844W4M7</accession>
<feature type="compositionally biased region" description="Low complexity" evidence="1">
    <location>
        <begin position="372"/>
        <end position="402"/>
    </location>
</feature>
<evidence type="ECO:0000256" key="1">
    <source>
        <dbReference type="SAM" id="MobiDB-lite"/>
    </source>
</evidence>
<evidence type="ECO:0000313" key="5">
    <source>
        <dbReference type="Proteomes" id="UP000443843"/>
    </source>
</evidence>
<evidence type="ECO:0000256" key="2">
    <source>
        <dbReference type="SAM" id="SignalP"/>
    </source>
</evidence>
<dbReference type="SUPFAM" id="SSF110997">
    <property type="entry name" value="Sporulation related repeat"/>
    <property type="match status" value="1"/>
</dbReference>
<dbReference type="InterPro" id="IPR036680">
    <property type="entry name" value="SPOR-like_sf"/>
</dbReference>
<dbReference type="AlphaFoldDB" id="A0A844W4M7"/>
<evidence type="ECO:0000259" key="3">
    <source>
        <dbReference type="PROSITE" id="PS51724"/>
    </source>
</evidence>
<feature type="signal peptide" evidence="2">
    <location>
        <begin position="1"/>
        <end position="22"/>
    </location>
</feature>
<dbReference type="Pfam" id="PF05036">
    <property type="entry name" value="SPOR"/>
    <property type="match status" value="1"/>
</dbReference>
<sequence length="477" mass="50315">MLSRLIAVAAITLVLAAPGLQAQTLKKNDGPAEFPPASFKGTQYVDSRGCVYIRAGVGGQVTWVPHVARNRQVVCGFQPTFAEAPPTEVQKPLDKSVVQIQPAEVPKQTAPKAAAVAPAPKPKPAAKPAQRVVTAPKAAPKPAPKPVQRTVVAPKPKPRTTQRVVRAAPAPAPRQVVRPMPTIITDEPNRQGGRPAATGGVACPGLSAVGQQYVQSKDSYPVRCGPQAEPPSVRPVRRAGDGALIGYAVGEQVFRFAAQPDGSMVATRLGSLDQVARVLPKHVYENRQNTRVGNSIPKGYRRAFKDDRLNPHRAEMTMQGIAQTELIWTNTVPRRLVRRDTGQDVTAMIANLVPPTVSSSGAVPKAASSGSATRKAFRAAPAAKPRAPAATPTAAPAPRAAPSGHRYVQVGTFGVADNANKTVARLQASGLPVAKSRYTKGGKEYQIILAGPFNDAGALSSALNTARRSGFRDAFTR</sequence>
<keyword evidence="2" id="KW-0732">Signal</keyword>
<dbReference type="RefSeq" id="WP_160381924.1">
    <property type="nucleotide sequence ID" value="NZ_WNXQ01000003.1"/>
</dbReference>
<dbReference type="Gene3D" id="3.30.70.1070">
    <property type="entry name" value="Sporulation related repeat"/>
    <property type="match status" value="1"/>
</dbReference>
<reference evidence="4 5" key="1">
    <citation type="submission" date="2019-11" db="EMBL/GenBank/DDBJ databases">
        <title>Pseudooceanicola pacifica sp. nov., isolated from deep-sea sediment of the Pacific Ocean.</title>
        <authorList>
            <person name="Lyu L."/>
        </authorList>
    </citation>
    <scope>NUCLEOTIDE SEQUENCE [LARGE SCALE GENOMIC DNA]</scope>
    <source>
        <strain evidence="4 5">216_PA32_1</strain>
    </source>
</reference>
<dbReference type="Proteomes" id="UP000443843">
    <property type="component" value="Unassembled WGS sequence"/>
</dbReference>
<name>A0A844W4M7_9RHOB</name>
<dbReference type="InterPro" id="IPR007730">
    <property type="entry name" value="SPOR-like_dom"/>
</dbReference>
<evidence type="ECO:0000313" key="4">
    <source>
        <dbReference type="EMBL" id="MWB77654.1"/>
    </source>
</evidence>
<dbReference type="PROSITE" id="PS51724">
    <property type="entry name" value="SPOR"/>
    <property type="match status" value="1"/>
</dbReference>
<dbReference type="EMBL" id="WNXQ01000003">
    <property type="protein sequence ID" value="MWB77654.1"/>
    <property type="molecule type" value="Genomic_DNA"/>
</dbReference>
<feature type="region of interest" description="Disordered" evidence="1">
    <location>
        <begin position="358"/>
        <end position="403"/>
    </location>
</feature>
<feature type="chain" id="PRO_5032961194" description="SPOR domain-containing protein" evidence="2">
    <location>
        <begin position="23"/>
        <end position="477"/>
    </location>
</feature>
<dbReference type="GO" id="GO:0042834">
    <property type="term" value="F:peptidoglycan binding"/>
    <property type="evidence" value="ECO:0007669"/>
    <property type="project" value="InterPro"/>
</dbReference>
<comment type="caution">
    <text evidence="4">The sequence shown here is derived from an EMBL/GenBank/DDBJ whole genome shotgun (WGS) entry which is preliminary data.</text>
</comment>
<proteinExistence type="predicted"/>
<feature type="domain" description="SPOR" evidence="3">
    <location>
        <begin position="400"/>
        <end position="477"/>
    </location>
</feature>
<protein>
    <recommendedName>
        <fullName evidence="3">SPOR domain-containing protein</fullName>
    </recommendedName>
</protein>
<gene>
    <name evidence="4" type="ORF">GLS40_06430</name>
</gene>